<evidence type="ECO:0000313" key="3">
    <source>
        <dbReference type="Proteomes" id="UP000254797"/>
    </source>
</evidence>
<name>A0A380JV34_STRDY</name>
<evidence type="ECO:0000313" key="2">
    <source>
        <dbReference type="EMBL" id="SUN50001.1"/>
    </source>
</evidence>
<dbReference type="Proteomes" id="UP000254797">
    <property type="component" value="Unassembled WGS sequence"/>
</dbReference>
<reference evidence="2 3" key="1">
    <citation type="submission" date="2018-06" db="EMBL/GenBank/DDBJ databases">
        <authorList>
            <consortium name="Pathogen Informatics"/>
            <person name="Doyle S."/>
        </authorList>
    </citation>
    <scope>NUCLEOTIDE SEQUENCE [LARGE SCALE GENOMIC DNA]</scope>
    <source>
        <strain evidence="2 3">NCTC4670</strain>
    </source>
</reference>
<evidence type="ECO:0000256" key="1">
    <source>
        <dbReference type="SAM" id="Phobius"/>
    </source>
</evidence>
<keyword evidence="1" id="KW-1133">Transmembrane helix</keyword>
<proteinExistence type="predicted"/>
<keyword evidence="1" id="KW-0472">Membrane</keyword>
<gene>
    <name evidence="2" type="ORF">NCTC4670_01159</name>
</gene>
<feature type="transmembrane region" description="Helical" evidence="1">
    <location>
        <begin position="41"/>
        <end position="65"/>
    </location>
</feature>
<accession>A0A380JV34</accession>
<dbReference type="EMBL" id="UHFG01000004">
    <property type="protein sequence ID" value="SUN50001.1"/>
    <property type="molecule type" value="Genomic_DNA"/>
</dbReference>
<dbReference type="AlphaFoldDB" id="A0A380JV34"/>
<organism evidence="2 3">
    <name type="scientific">Streptococcus dysgalactiae subsp. dysgalactiae</name>
    <dbReference type="NCBI Taxonomy" id="99822"/>
    <lineage>
        <taxon>Bacteria</taxon>
        <taxon>Bacillati</taxon>
        <taxon>Bacillota</taxon>
        <taxon>Bacilli</taxon>
        <taxon>Lactobacillales</taxon>
        <taxon>Streptococcaceae</taxon>
        <taxon>Streptococcus</taxon>
    </lineage>
</organism>
<feature type="transmembrane region" description="Helical" evidence="1">
    <location>
        <begin position="72"/>
        <end position="91"/>
    </location>
</feature>
<sequence>MKRLIHSKWLLPSLFIALVLNGIEFEFLGLLSNVPTYQVASALILATSLFGLYLIPFSVGIYYLAKRYQMSGFLVAVASLGGIYISGFLASHGNQWMGQFWSHVIPSTSFLSHWNDALTAPIVEEPIKAFAAILVISLFPTIPLKKSLLSPY</sequence>
<protein>
    <submittedName>
        <fullName evidence="2">Membrane protein</fullName>
    </submittedName>
</protein>
<keyword evidence="1" id="KW-0812">Transmembrane</keyword>